<comment type="caution">
    <text evidence="1">The sequence shown here is derived from an EMBL/GenBank/DDBJ whole genome shotgun (WGS) entry which is preliminary data.</text>
</comment>
<proteinExistence type="predicted"/>
<dbReference type="Proteomes" id="UP001165667">
    <property type="component" value="Unassembled WGS sequence"/>
</dbReference>
<evidence type="ECO:0000313" key="2">
    <source>
        <dbReference type="Proteomes" id="UP001165667"/>
    </source>
</evidence>
<evidence type="ECO:0000313" key="1">
    <source>
        <dbReference type="EMBL" id="MCW6511205.1"/>
    </source>
</evidence>
<reference evidence="1" key="1">
    <citation type="submission" date="2022-05" db="EMBL/GenBank/DDBJ databases">
        <authorList>
            <person name="Pankratov T."/>
        </authorList>
    </citation>
    <scope>NUCLEOTIDE SEQUENCE</scope>
    <source>
        <strain evidence="1">BP6-180914</strain>
    </source>
</reference>
<dbReference type="AlphaFoldDB" id="A0AA41Z1N9"/>
<name>A0AA41Z1N9_9HYPH</name>
<gene>
    <name evidence="1" type="ORF">M8523_24710</name>
</gene>
<keyword evidence="2" id="KW-1185">Reference proteome</keyword>
<accession>A0AA41Z1N9</accession>
<protein>
    <submittedName>
        <fullName evidence="1">Uncharacterized protein</fullName>
    </submittedName>
</protein>
<organism evidence="1 2">
    <name type="scientific">Lichenifustis flavocetrariae</name>
    <dbReference type="NCBI Taxonomy" id="2949735"/>
    <lineage>
        <taxon>Bacteria</taxon>
        <taxon>Pseudomonadati</taxon>
        <taxon>Pseudomonadota</taxon>
        <taxon>Alphaproteobacteria</taxon>
        <taxon>Hyphomicrobiales</taxon>
        <taxon>Lichenihabitantaceae</taxon>
        <taxon>Lichenifustis</taxon>
    </lineage>
</organism>
<sequence length="55" mass="5879">MADTHRTLSPTPALNNDLLAGIRQIFTPNEIEVIATALAGSLKWTPSVGPPEPVR</sequence>
<dbReference type="EMBL" id="JAMOIM010000022">
    <property type="protein sequence ID" value="MCW6511205.1"/>
    <property type="molecule type" value="Genomic_DNA"/>
</dbReference>
<dbReference type="RefSeq" id="WP_282587583.1">
    <property type="nucleotide sequence ID" value="NZ_JAMOIM010000022.1"/>
</dbReference>